<reference evidence="9 10" key="1">
    <citation type="journal article" date="2010" name="Stand. Genomic Sci.">
        <title>Complete genome sequence of Aminobacterium colombiense type strain (ALA-1).</title>
        <authorList>
            <person name="Chertkov O."/>
            <person name="Sikorski J."/>
            <person name="Brambilla E."/>
            <person name="Lapidus A."/>
            <person name="Copeland A."/>
            <person name="Glavina Del Rio T."/>
            <person name="Nolan M."/>
            <person name="Lucas S."/>
            <person name="Tice H."/>
            <person name="Cheng J.F."/>
            <person name="Han C."/>
            <person name="Detter J.C."/>
            <person name="Bruce D."/>
            <person name="Tapia R."/>
            <person name="Goodwin L."/>
            <person name="Pitluck S."/>
            <person name="Liolios K."/>
            <person name="Ivanova N."/>
            <person name="Mavromatis K."/>
            <person name="Ovchinnikova G."/>
            <person name="Pati A."/>
            <person name="Chen A."/>
            <person name="Palaniappan K."/>
            <person name="Land M."/>
            <person name="Hauser L."/>
            <person name="Chang Y.J."/>
            <person name="Jeffries C.D."/>
            <person name="Spring S."/>
            <person name="Rohde M."/>
            <person name="Goker M."/>
            <person name="Bristow J."/>
            <person name="Eisen J.A."/>
            <person name="Markowitz V."/>
            <person name="Hugenholtz P."/>
            <person name="Kyrpides N.C."/>
            <person name="Klenk H.P."/>
        </authorList>
    </citation>
    <scope>NUCLEOTIDE SEQUENCE [LARGE SCALE GENOMIC DNA]</scope>
    <source>
        <strain evidence="10">DSM 12261 / ALA-1</strain>
    </source>
</reference>
<evidence type="ECO:0000256" key="6">
    <source>
        <dbReference type="HAMAP-Rule" id="MF_00249"/>
    </source>
</evidence>
<dbReference type="PANTHER" id="PTHR48102:SF3">
    <property type="entry name" value="ATP-DEPENDENT PROTEASE ATPASE SUBUNIT HSLU"/>
    <property type="match status" value="1"/>
</dbReference>
<dbReference type="SMART" id="SM01086">
    <property type="entry name" value="ClpB_D2-small"/>
    <property type="match status" value="1"/>
</dbReference>
<dbReference type="InterPro" id="IPR050052">
    <property type="entry name" value="ATP-dep_Clp_protease_ClpX"/>
</dbReference>
<dbReference type="SUPFAM" id="SSF52540">
    <property type="entry name" value="P-loop containing nucleoside triphosphate hydrolases"/>
    <property type="match status" value="1"/>
</dbReference>
<dbReference type="EMBL" id="CP001997">
    <property type="protein sequence ID" value="ADE57634.1"/>
    <property type="molecule type" value="Genomic_DNA"/>
</dbReference>
<evidence type="ECO:0000256" key="3">
    <source>
        <dbReference type="ARBA" id="ARBA00022741"/>
    </source>
</evidence>
<protein>
    <recommendedName>
        <fullName evidence="6">ATP-dependent protease ATPase subunit HslU</fullName>
    </recommendedName>
    <alternativeName>
        <fullName evidence="6">Unfoldase HslU</fullName>
    </alternativeName>
</protein>
<dbReference type="GO" id="GO:0005524">
    <property type="term" value="F:ATP binding"/>
    <property type="evidence" value="ECO:0007669"/>
    <property type="project" value="UniProtKB-UniRule"/>
</dbReference>
<dbReference type="GO" id="GO:0009376">
    <property type="term" value="C:HslUV protease complex"/>
    <property type="evidence" value="ECO:0007669"/>
    <property type="project" value="UniProtKB-UniRule"/>
</dbReference>
<gene>
    <name evidence="6" type="primary">hslU</name>
    <name evidence="9" type="ordered locus">Amico_1517</name>
</gene>
<keyword evidence="5 6" id="KW-0143">Chaperone</keyword>
<comment type="similarity">
    <text evidence="1 6">Belongs to the ClpX chaperone family. HslU subfamily.</text>
</comment>
<dbReference type="Pfam" id="PF00004">
    <property type="entry name" value="AAA"/>
    <property type="match status" value="1"/>
</dbReference>
<dbReference type="Gene3D" id="3.40.50.300">
    <property type="entry name" value="P-loop containing nucleotide triphosphate hydrolases"/>
    <property type="match status" value="2"/>
</dbReference>
<feature type="binding site" evidence="6">
    <location>
        <position position="418"/>
    </location>
    <ligand>
        <name>ATP</name>
        <dbReference type="ChEBI" id="CHEBI:30616"/>
    </ligand>
</feature>
<feature type="binding site" evidence="6">
    <location>
        <position position="25"/>
    </location>
    <ligand>
        <name>ATP</name>
        <dbReference type="ChEBI" id="CHEBI:30616"/>
    </ligand>
</feature>
<dbReference type="HOGENOM" id="CLU_033123_0_0_0"/>
<feature type="binding site" evidence="6">
    <location>
        <position position="281"/>
    </location>
    <ligand>
        <name>ATP</name>
        <dbReference type="ChEBI" id="CHEBI:30616"/>
    </ligand>
</feature>
<evidence type="ECO:0000313" key="10">
    <source>
        <dbReference type="Proteomes" id="UP000002366"/>
    </source>
</evidence>
<dbReference type="GO" id="GO:0043335">
    <property type="term" value="P:protein unfolding"/>
    <property type="evidence" value="ECO:0007669"/>
    <property type="project" value="UniProtKB-UniRule"/>
</dbReference>
<evidence type="ECO:0000256" key="1">
    <source>
        <dbReference type="ARBA" id="ARBA00009771"/>
    </source>
</evidence>
<comment type="subcellular location">
    <subcellularLocation>
        <location evidence="6">Cytoplasm</location>
    </subcellularLocation>
</comment>
<organism evidence="9 10">
    <name type="scientific">Aminobacterium colombiense (strain DSM 12261 / ALA-1)</name>
    <dbReference type="NCBI Taxonomy" id="572547"/>
    <lineage>
        <taxon>Bacteria</taxon>
        <taxon>Thermotogati</taxon>
        <taxon>Synergistota</taxon>
        <taxon>Synergistia</taxon>
        <taxon>Synergistales</taxon>
        <taxon>Aminobacteriaceae</taxon>
        <taxon>Aminobacterium</taxon>
    </lineage>
</organism>
<keyword evidence="2 6" id="KW-0963">Cytoplasm</keyword>
<dbReference type="RefSeq" id="WP_013048897.1">
    <property type="nucleotide sequence ID" value="NC_014011.1"/>
</dbReference>
<dbReference type="KEGG" id="aco:Amico_1517"/>
<keyword evidence="3 6" id="KW-0547">Nucleotide-binding</keyword>
<dbReference type="InterPro" id="IPR004491">
    <property type="entry name" value="HslU"/>
</dbReference>
<dbReference type="AlphaFoldDB" id="D5EGF2"/>
<dbReference type="HAMAP" id="MF_00249">
    <property type="entry name" value="HslU"/>
    <property type="match status" value="1"/>
</dbReference>
<dbReference type="PANTHER" id="PTHR48102">
    <property type="entry name" value="ATP-DEPENDENT CLP PROTEASE ATP-BINDING SUBUNIT CLPX-LIKE, MITOCHONDRIAL-RELATED"/>
    <property type="match status" value="1"/>
</dbReference>
<keyword evidence="9" id="KW-0346">Stress response</keyword>
<name>D5EGF2_AMICL</name>
<feature type="binding site" evidence="6">
    <location>
        <position position="346"/>
    </location>
    <ligand>
        <name>ATP</name>
        <dbReference type="ChEBI" id="CHEBI:30616"/>
    </ligand>
</feature>
<accession>D5EGF2</accession>
<feature type="binding site" evidence="6">
    <location>
        <begin position="67"/>
        <end position="72"/>
    </location>
    <ligand>
        <name>ATP</name>
        <dbReference type="ChEBI" id="CHEBI:30616"/>
    </ligand>
</feature>
<dbReference type="InterPro" id="IPR003959">
    <property type="entry name" value="ATPase_AAA_core"/>
</dbReference>
<dbReference type="OrthoDB" id="9804062at2"/>
<dbReference type="GO" id="GO:0036402">
    <property type="term" value="F:proteasome-activating activity"/>
    <property type="evidence" value="ECO:0007669"/>
    <property type="project" value="UniProtKB-UniRule"/>
</dbReference>
<dbReference type="NCBIfam" id="NF003544">
    <property type="entry name" value="PRK05201.1"/>
    <property type="match status" value="1"/>
</dbReference>
<dbReference type="Gene3D" id="1.10.8.10">
    <property type="entry name" value="DNA helicase RuvA subunit, C-terminal domain"/>
    <property type="match status" value="1"/>
</dbReference>
<evidence type="ECO:0000256" key="4">
    <source>
        <dbReference type="ARBA" id="ARBA00022840"/>
    </source>
</evidence>
<dbReference type="InterPro" id="IPR019489">
    <property type="entry name" value="Clp_ATPase_C"/>
</dbReference>
<keyword evidence="4 6" id="KW-0067">ATP-binding</keyword>
<dbReference type="SMART" id="SM00382">
    <property type="entry name" value="AAA"/>
    <property type="match status" value="1"/>
</dbReference>
<evidence type="ECO:0000256" key="5">
    <source>
        <dbReference type="ARBA" id="ARBA00023186"/>
    </source>
</evidence>
<dbReference type="Pfam" id="PF07724">
    <property type="entry name" value="AAA_2"/>
    <property type="match status" value="1"/>
</dbReference>
<dbReference type="InterPro" id="IPR027417">
    <property type="entry name" value="P-loop_NTPase"/>
</dbReference>
<dbReference type="InterPro" id="IPR003593">
    <property type="entry name" value="AAA+_ATPase"/>
</dbReference>
<comment type="subunit">
    <text evidence="6">A double ring-shaped homohexamer of HslV is capped on each side by a ring-shaped HslU homohexamer. The assembly of the HslU/HslV complex is dependent on binding of ATP.</text>
</comment>
<dbReference type="NCBIfam" id="TIGR00390">
    <property type="entry name" value="hslU"/>
    <property type="match status" value="1"/>
</dbReference>
<evidence type="ECO:0000256" key="2">
    <source>
        <dbReference type="ARBA" id="ARBA00022490"/>
    </source>
</evidence>
<dbReference type="eggNOG" id="COG1220">
    <property type="taxonomic scope" value="Bacteria"/>
</dbReference>
<dbReference type="FunFam" id="3.40.50.300:FF:000213">
    <property type="entry name" value="ATP-dependent protease ATPase subunit HslU"/>
    <property type="match status" value="1"/>
</dbReference>
<sequence>MIILADDKQDLTPRMIVECLDRYIVGQEKAKRAVAIALRNRMRRRNLPRDLANEVAPKNILMVGPTGVGKTEIARRLADLVLAPFVKVEATKFTEVGYVGRDVDSMIRDLVETAVAMVKRVKIEEVQGPAEERAEWRLVDALLPRPERKTSMPDFMKIFSGKEAEETPPQEEDTIRESTRNKVYALLKAGKLDEREVELEVAESASMGIPILGGAGMDSMGMNINEMLSGLLPKKTKKRRMKVSDGKKLLQAEEAEKLIDMESVAREALDKAQEEGIIFIDEIDKVVARGTSSGPDVSREGVQRDLLPIVEGSTVQTKYGTVKTDHILFIAAGAFSSVKPSDLVPELQGRFPIRVELQPLGREELARILVEPENSLIKQYQALLSTERIEVRFSEDAIEEIAAMAEKMNAEMENIGARRLHTMVEQLLEEISFTAPERQGEVVDINAQFVKERLSPLMEDTDLRKYLL</sequence>
<evidence type="ECO:0000313" key="9">
    <source>
        <dbReference type="EMBL" id="ADE57634.1"/>
    </source>
</evidence>
<dbReference type="Proteomes" id="UP000002366">
    <property type="component" value="Chromosome"/>
</dbReference>
<evidence type="ECO:0000259" key="7">
    <source>
        <dbReference type="SMART" id="SM00382"/>
    </source>
</evidence>
<dbReference type="GO" id="GO:0008233">
    <property type="term" value="F:peptidase activity"/>
    <property type="evidence" value="ECO:0007669"/>
    <property type="project" value="InterPro"/>
</dbReference>
<evidence type="ECO:0000259" key="8">
    <source>
        <dbReference type="SMART" id="SM01086"/>
    </source>
</evidence>
<comment type="function">
    <text evidence="6">ATPase subunit of a proteasome-like degradation complex; this subunit has chaperone activity. The binding of ATP and its subsequent hydrolysis by HslU are essential for unfolding of protein substrates subsequently hydrolyzed by HslV. HslU recognizes the N-terminal part of its protein substrates and unfolds these before they are guided to HslV for hydrolysis.</text>
</comment>
<proteinExistence type="inferred from homology"/>
<dbReference type="STRING" id="572547.Amico_1517"/>
<dbReference type="Gene3D" id="1.10.8.60">
    <property type="match status" value="1"/>
</dbReference>
<feature type="domain" description="AAA+ ATPase" evidence="7">
    <location>
        <begin position="56"/>
        <end position="357"/>
    </location>
</feature>
<keyword evidence="10" id="KW-1185">Reference proteome</keyword>
<feature type="domain" description="Clp ATPase C-terminal" evidence="8">
    <location>
        <begin position="360"/>
        <end position="456"/>
    </location>
</feature>
<dbReference type="GO" id="GO:0016887">
    <property type="term" value="F:ATP hydrolysis activity"/>
    <property type="evidence" value="ECO:0007669"/>
    <property type="project" value="InterPro"/>
</dbReference>